<dbReference type="PANTHER" id="PTHR10534:SF2">
    <property type="entry name" value="PYRIDOXAL KINASE"/>
    <property type="match status" value="1"/>
</dbReference>
<dbReference type="NCBIfam" id="NF005491">
    <property type="entry name" value="PRK07105.1"/>
    <property type="match status" value="1"/>
</dbReference>
<dbReference type="InterPro" id="IPR004625">
    <property type="entry name" value="PyrdxlKinase"/>
</dbReference>
<protein>
    <recommendedName>
        <fullName evidence="1">pyridoxal kinase</fullName>
        <ecNumber evidence="1">2.7.1.35</ecNumber>
    </recommendedName>
</protein>
<dbReference type="EMBL" id="VZAD01000037">
    <property type="protein sequence ID" value="MQP11201.1"/>
    <property type="molecule type" value="Genomic_DNA"/>
</dbReference>
<dbReference type="InterPro" id="IPR029056">
    <property type="entry name" value="Ribokinase-like"/>
</dbReference>
<evidence type="ECO:0000313" key="8">
    <source>
        <dbReference type="Proteomes" id="UP000384372"/>
    </source>
</evidence>
<evidence type="ECO:0000256" key="3">
    <source>
        <dbReference type="ARBA" id="ARBA00022741"/>
    </source>
</evidence>
<dbReference type="GO" id="GO:0005829">
    <property type="term" value="C:cytosol"/>
    <property type="evidence" value="ECO:0007669"/>
    <property type="project" value="TreeGrafter"/>
</dbReference>
<dbReference type="PANTHER" id="PTHR10534">
    <property type="entry name" value="PYRIDOXAL KINASE"/>
    <property type="match status" value="1"/>
</dbReference>
<dbReference type="GO" id="GO:0009443">
    <property type="term" value="P:pyridoxal 5'-phosphate salvage"/>
    <property type="evidence" value="ECO:0007669"/>
    <property type="project" value="InterPro"/>
</dbReference>
<name>A0A6A7W9Y7_9BACT</name>
<dbReference type="OrthoDB" id="9800808at2"/>
<evidence type="ECO:0000256" key="2">
    <source>
        <dbReference type="ARBA" id="ARBA00022679"/>
    </source>
</evidence>
<organism evidence="7 8">
    <name type="scientific">Segatella copri</name>
    <dbReference type="NCBI Taxonomy" id="165179"/>
    <lineage>
        <taxon>Bacteria</taxon>
        <taxon>Pseudomonadati</taxon>
        <taxon>Bacteroidota</taxon>
        <taxon>Bacteroidia</taxon>
        <taxon>Bacteroidales</taxon>
        <taxon>Prevotellaceae</taxon>
        <taxon>Segatella</taxon>
    </lineage>
</organism>
<dbReference type="InterPro" id="IPR013749">
    <property type="entry name" value="PM/HMP-P_kinase-1"/>
</dbReference>
<keyword evidence="2 7" id="KW-0808">Transferase</keyword>
<dbReference type="GO" id="GO:0008478">
    <property type="term" value="F:pyridoxal kinase activity"/>
    <property type="evidence" value="ECO:0007669"/>
    <property type="project" value="UniProtKB-EC"/>
</dbReference>
<keyword evidence="4 7" id="KW-0418">Kinase</keyword>
<evidence type="ECO:0000256" key="4">
    <source>
        <dbReference type="ARBA" id="ARBA00022777"/>
    </source>
</evidence>
<dbReference type="Pfam" id="PF08543">
    <property type="entry name" value="Phos_pyr_kin"/>
    <property type="match status" value="1"/>
</dbReference>
<dbReference type="AlphaFoldDB" id="A0A6A7W9Y7"/>
<comment type="caution">
    <text evidence="7">The sequence shown here is derived from an EMBL/GenBank/DDBJ whole genome shotgun (WGS) entry which is preliminary data.</text>
</comment>
<reference evidence="7 8" key="1">
    <citation type="submission" date="2019-09" db="EMBL/GenBank/DDBJ databases">
        <title>Distinct polysaccharide growth profiles of human intestinal Prevotella copri isolates.</title>
        <authorList>
            <person name="Fehlner-Peach H."/>
            <person name="Magnabosco C."/>
            <person name="Raghavan V."/>
            <person name="Scher J.U."/>
            <person name="Tett A."/>
            <person name="Cox L.M."/>
            <person name="Gottsegen C."/>
            <person name="Watters A."/>
            <person name="Wiltshire- Gordon J.D."/>
            <person name="Segata N."/>
            <person name="Bonneau R."/>
            <person name="Littman D.R."/>
        </authorList>
    </citation>
    <scope>NUCLEOTIDE SEQUENCE [LARGE SCALE GENOMIC DNA]</scope>
    <source>
        <strain evidence="8">iAQ1173</strain>
    </source>
</reference>
<dbReference type="Proteomes" id="UP000384372">
    <property type="component" value="Unassembled WGS sequence"/>
</dbReference>
<gene>
    <name evidence="7" type="ORF">F7D20_04305</name>
</gene>
<dbReference type="GO" id="GO:0005524">
    <property type="term" value="F:ATP binding"/>
    <property type="evidence" value="ECO:0007669"/>
    <property type="project" value="UniProtKB-KW"/>
</dbReference>
<evidence type="ECO:0000256" key="5">
    <source>
        <dbReference type="ARBA" id="ARBA00022840"/>
    </source>
</evidence>
<dbReference type="EC" id="2.7.1.35" evidence="1"/>
<feature type="domain" description="Pyridoxamine kinase/Phosphomethylpyrimidine kinase" evidence="6">
    <location>
        <begin position="73"/>
        <end position="252"/>
    </location>
</feature>
<accession>A0A6A7W9Y7</accession>
<evidence type="ECO:0000313" key="7">
    <source>
        <dbReference type="EMBL" id="MQP11201.1"/>
    </source>
</evidence>
<proteinExistence type="predicted"/>
<keyword evidence="8" id="KW-1185">Reference proteome</keyword>
<evidence type="ECO:0000259" key="6">
    <source>
        <dbReference type="Pfam" id="PF08543"/>
    </source>
</evidence>
<keyword evidence="3" id="KW-0547">Nucleotide-binding</keyword>
<dbReference type="SUPFAM" id="SSF53613">
    <property type="entry name" value="Ribokinase-like"/>
    <property type="match status" value="1"/>
</dbReference>
<sequence>MKAKSNILIISDMCGYGKVSAAVQMPILSYMGHDVFNLPTMLISNTFPYGKYAVMESTSYMKDAMQKWDELGIHFDAITTGFLASEEQAKMVAHYCREQAEQGTEIFVDPVMGDYGRLYSGANEGTVRCMREMLGVAHLCFPNYTEACLLADVPYKEEGMTEAEAYVLVDKLRAFGSQSVLITTCIVDQQHAVVGYNHFNNEHFLLPYEEIPVQFPGTGDIFSSIIVGRLRDGDSLRHATRTAMDILRNWIDINKDNEDKNRGIPVERHLSDL</sequence>
<keyword evidence="5" id="KW-0067">ATP-binding</keyword>
<dbReference type="RefSeq" id="WP_022252636.1">
    <property type="nucleotide sequence ID" value="NZ_VZAD01000037.1"/>
</dbReference>
<evidence type="ECO:0000256" key="1">
    <source>
        <dbReference type="ARBA" id="ARBA00012104"/>
    </source>
</evidence>
<dbReference type="Gene3D" id="3.40.1190.20">
    <property type="match status" value="1"/>
</dbReference>